<dbReference type="SMART" id="SM00388">
    <property type="entry name" value="HisKA"/>
    <property type="match status" value="1"/>
</dbReference>
<dbReference type="Pfam" id="PF02518">
    <property type="entry name" value="HATPase_c"/>
    <property type="match status" value="1"/>
</dbReference>
<gene>
    <name evidence="9" type="ORF">ACFSNB_12370</name>
</gene>
<dbReference type="Gene3D" id="3.30.450.20">
    <property type="entry name" value="PAS domain"/>
    <property type="match status" value="5"/>
</dbReference>
<dbReference type="Gene3D" id="1.10.287.130">
    <property type="match status" value="1"/>
</dbReference>
<keyword evidence="5" id="KW-0418">Kinase</keyword>
<dbReference type="InterPro" id="IPR003661">
    <property type="entry name" value="HisK_dim/P_dom"/>
</dbReference>
<dbReference type="PANTHER" id="PTHR43047:SF64">
    <property type="entry name" value="HISTIDINE KINASE CONTAINING CHEY-HOMOLOGOUS RECEIVER DOMAIN AND PAS DOMAIN-RELATED"/>
    <property type="match status" value="1"/>
</dbReference>
<dbReference type="PRINTS" id="PR00344">
    <property type="entry name" value="BCTRLSENSOR"/>
</dbReference>
<name>A0ABW5CCR6_9PROT</name>
<dbReference type="InterPro" id="IPR004358">
    <property type="entry name" value="Sig_transdc_His_kin-like_C"/>
</dbReference>
<dbReference type="NCBIfam" id="TIGR00229">
    <property type="entry name" value="sensory_box"/>
    <property type="match status" value="3"/>
</dbReference>
<feature type="domain" description="PAS" evidence="7">
    <location>
        <begin position="301"/>
        <end position="348"/>
    </location>
</feature>
<dbReference type="EC" id="2.7.13.3" evidence="2"/>
<evidence type="ECO:0000256" key="2">
    <source>
        <dbReference type="ARBA" id="ARBA00012438"/>
    </source>
</evidence>
<dbReference type="PANTHER" id="PTHR43047">
    <property type="entry name" value="TWO-COMPONENT HISTIDINE PROTEIN KINASE"/>
    <property type="match status" value="1"/>
</dbReference>
<evidence type="ECO:0000313" key="10">
    <source>
        <dbReference type="Proteomes" id="UP001597296"/>
    </source>
</evidence>
<evidence type="ECO:0000313" key="9">
    <source>
        <dbReference type="EMBL" id="MFD2234603.1"/>
    </source>
</evidence>
<dbReference type="RefSeq" id="WP_377316981.1">
    <property type="nucleotide sequence ID" value="NZ_JBHUIY010000024.1"/>
</dbReference>
<sequence length="907" mass="100618">MLTGFGGLLAHDLVRSYHQNYEIARRDSDNLTRLLERHILSSTEKIEVVLNHTALDFAPILAAPGRTDPRQARAILQAWADFVPEVREDGLRVTDARGLEVFTGREPLVSARVLIGDRPYFQYLRDHPESGLIASPPIRSRFSGQWQISLARPVVAPNGHFLGVALSSLRAEYFQALFATLDVGRAGTITLFDTEMNFLARLPALPERLGQRIDCPELVAALAAGSTEGVLEFPSPLDGIRRQFVYRKLDRLPYVLVIGRAPSEFLSGWTRQAVLYAIGFTGLAATVLAFLHLFHGWTERSRRVVLQIFEQSHDGIVVTDLTGRIIAANPGFARITGHDPAELPGQSLQILRAARHSQGFYARILASLRGPGGWRGEIWIRHRGGGERPLLASISAIRDRRRRLTHYVAVVSDSSELYRIRDQAWETRLRLEEAQRLTGLGSWDFDLVTGRIIWSDTAFAIVGRDPASYVPELDPFLTNLLDPDDRAAFEAFRRHTRETGEGEATFRLRRPDGEIRHVLMRARVFHDARGAAVRAVGAIIDVTEREQANADLGLFRRIFDSAGQGIAISDAEGRLIFVNKAFLRLTGYRREAVIGRPHGLVHPAPPDLVSIGAEEGDGSEWCGLLDIRRADGSRFTSLGHMGSVFDSHGRPQFRFNIFSDYTPELTHQRELRDALDAAEQASRAKSAFLAHMSHELRTPLNAILGFSQFIEMDPELTAPQRDRVGAIHSAGRHLLDLISEILDLARIESGQIDLTLQPIGLDEPVRDCLELIGPEAERRQVAIEQGIAADTPAVLADPTRLKQALVNLLSNAVKYNHPGGRVRLETRALAPDRLRLRVIDTGCGIPPERLAELFTPFNRLGAEYTRTEGTGIGLALTRRIVEAMNGRVGVESVPGQGSVFWIDLPAA</sequence>
<dbReference type="Gene3D" id="3.30.565.10">
    <property type="entry name" value="Histidine kinase-like ATPase, C-terminal domain"/>
    <property type="match status" value="1"/>
</dbReference>
<evidence type="ECO:0000259" key="6">
    <source>
        <dbReference type="PROSITE" id="PS50109"/>
    </source>
</evidence>
<evidence type="ECO:0000256" key="4">
    <source>
        <dbReference type="ARBA" id="ARBA00022679"/>
    </source>
</evidence>
<evidence type="ECO:0000259" key="8">
    <source>
        <dbReference type="PROSITE" id="PS50113"/>
    </source>
</evidence>
<dbReference type="Pfam" id="PF00512">
    <property type="entry name" value="HisKA"/>
    <property type="match status" value="1"/>
</dbReference>
<dbReference type="Pfam" id="PF22588">
    <property type="entry name" value="dCache_1_like"/>
    <property type="match status" value="1"/>
</dbReference>
<dbReference type="SUPFAM" id="SSF47384">
    <property type="entry name" value="Homodimeric domain of signal transducing histidine kinase"/>
    <property type="match status" value="1"/>
</dbReference>
<evidence type="ECO:0000256" key="5">
    <source>
        <dbReference type="ARBA" id="ARBA00022777"/>
    </source>
</evidence>
<feature type="domain" description="PAC" evidence="8">
    <location>
        <begin position="502"/>
        <end position="554"/>
    </location>
</feature>
<dbReference type="Gene3D" id="2.10.70.100">
    <property type="match status" value="1"/>
</dbReference>
<dbReference type="EMBL" id="JBHUIY010000024">
    <property type="protein sequence ID" value="MFD2234603.1"/>
    <property type="molecule type" value="Genomic_DNA"/>
</dbReference>
<dbReference type="CDD" id="cd00130">
    <property type="entry name" value="PAS"/>
    <property type="match status" value="3"/>
</dbReference>
<dbReference type="CDD" id="cd16922">
    <property type="entry name" value="HATPase_EvgS-ArcB-TorS-like"/>
    <property type="match status" value="1"/>
</dbReference>
<proteinExistence type="predicted"/>
<dbReference type="SMART" id="SM00086">
    <property type="entry name" value="PAC"/>
    <property type="match status" value="2"/>
</dbReference>
<dbReference type="Proteomes" id="UP001597296">
    <property type="component" value="Unassembled WGS sequence"/>
</dbReference>
<accession>A0ABW5CCR6</accession>
<evidence type="ECO:0000256" key="3">
    <source>
        <dbReference type="ARBA" id="ARBA00022553"/>
    </source>
</evidence>
<dbReference type="InterPro" id="IPR013655">
    <property type="entry name" value="PAS_fold_3"/>
</dbReference>
<dbReference type="Pfam" id="PF13426">
    <property type="entry name" value="PAS_9"/>
    <property type="match status" value="2"/>
</dbReference>
<dbReference type="PROSITE" id="PS50109">
    <property type="entry name" value="HIS_KIN"/>
    <property type="match status" value="1"/>
</dbReference>
<evidence type="ECO:0000256" key="1">
    <source>
        <dbReference type="ARBA" id="ARBA00000085"/>
    </source>
</evidence>
<protein>
    <recommendedName>
        <fullName evidence="2">histidine kinase</fullName>
        <ecNumber evidence="2">2.7.13.3</ecNumber>
    </recommendedName>
</protein>
<keyword evidence="10" id="KW-1185">Reference proteome</keyword>
<dbReference type="InterPro" id="IPR054327">
    <property type="entry name" value="His-kinase-like_sensor"/>
</dbReference>
<dbReference type="SUPFAM" id="SSF55785">
    <property type="entry name" value="PYP-like sensor domain (PAS domain)"/>
    <property type="match status" value="3"/>
</dbReference>
<organism evidence="9 10">
    <name type="scientific">Phaeospirillum tilakii</name>
    <dbReference type="NCBI Taxonomy" id="741673"/>
    <lineage>
        <taxon>Bacteria</taxon>
        <taxon>Pseudomonadati</taxon>
        <taxon>Pseudomonadota</taxon>
        <taxon>Alphaproteobacteria</taxon>
        <taxon>Rhodospirillales</taxon>
        <taxon>Rhodospirillaceae</taxon>
        <taxon>Phaeospirillum</taxon>
    </lineage>
</organism>
<dbReference type="InterPro" id="IPR036890">
    <property type="entry name" value="HATPase_C_sf"/>
</dbReference>
<feature type="domain" description="Histidine kinase" evidence="6">
    <location>
        <begin position="691"/>
        <end position="907"/>
    </location>
</feature>
<dbReference type="InterPro" id="IPR000700">
    <property type="entry name" value="PAS-assoc_C"/>
</dbReference>
<dbReference type="CDD" id="cd12914">
    <property type="entry name" value="PDC1_DGC_like"/>
    <property type="match status" value="1"/>
</dbReference>
<reference evidence="10" key="1">
    <citation type="journal article" date="2019" name="Int. J. Syst. Evol. Microbiol.">
        <title>The Global Catalogue of Microorganisms (GCM) 10K type strain sequencing project: providing services to taxonomists for standard genome sequencing and annotation.</title>
        <authorList>
            <consortium name="The Broad Institute Genomics Platform"/>
            <consortium name="The Broad Institute Genome Sequencing Center for Infectious Disease"/>
            <person name="Wu L."/>
            <person name="Ma J."/>
        </authorList>
    </citation>
    <scope>NUCLEOTIDE SEQUENCE [LARGE SCALE GENOMIC DNA]</scope>
    <source>
        <strain evidence="10">KCTC 15012</strain>
    </source>
</reference>
<keyword evidence="3" id="KW-0597">Phosphoprotein</keyword>
<dbReference type="InterPro" id="IPR001610">
    <property type="entry name" value="PAC"/>
</dbReference>
<dbReference type="InterPro" id="IPR005467">
    <property type="entry name" value="His_kinase_dom"/>
</dbReference>
<dbReference type="PROSITE" id="PS50113">
    <property type="entry name" value="PAC"/>
    <property type="match status" value="1"/>
</dbReference>
<dbReference type="CDD" id="cd00082">
    <property type="entry name" value="HisKA"/>
    <property type="match status" value="1"/>
</dbReference>
<dbReference type="SMART" id="SM00387">
    <property type="entry name" value="HATPase_c"/>
    <property type="match status" value="1"/>
</dbReference>
<dbReference type="InterPro" id="IPR035965">
    <property type="entry name" value="PAS-like_dom_sf"/>
</dbReference>
<keyword evidence="4" id="KW-0808">Transferase</keyword>
<feature type="domain" description="PAS" evidence="7">
    <location>
        <begin position="551"/>
        <end position="603"/>
    </location>
</feature>
<dbReference type="InterPro" id="IPR000014">
    <property type="entry name" value="PAS"/>
</dbReference>
<dbReference type="InterPro" id="IPR003594">
    <property type="entry name" value="HATPase_dom"/>
</dbReference>
<dbReference type="SUPFAM" id="SSF55874">
    <property type="entry name" value="ATPase domain of HSP90 chaperone/DNA topoisomerase II/histidine kinase"/>
    <property type="match status" value="1"/>
</dbReference>
<evidence type="ECO:0000259" key="7">
    <source>
        <dbReference type="PROSITE" id="PS50112"/>
    </source>
</evidence>
<dbReference type="InterPro" id="IPR036097">
    <property type="entry name" value="HisK_dim/P_sf"/>
</dbReference>
<comment type="caution">
    <text evidence="9">The sequence shown here is derived from an EMBL/GenBank/DDBJ whole genome shotgun (WGS) entry which is preliminary data.</text>
</comment>
<dbReference type="Pfam" id="PF08447">
    <property type="entry name" value="PAS_3"/>
    <property type="match status" value="1"/>
</dbReference>
<dbReference type="SMART" id="SM00091">
    <property type="entry name" value="PAS"/>
    <property type="match status" value="3"/>
</dbReference>
<dbReference type="PROSITE" id="PS50112">
    <property type="entry name" value="PAS"/>
    <property type="match status" value="2"/>
</dbReference>
<comment type="catalytic activity">
    <reaction evidence="1">
        <text>ATP + protein L-histidine = ADP + protein N-phospho-L-histidine.</text>
        <dbReference type="EC" id="2.7.13.3"/>
    </reaction>
</comment>
<dbReference type="CDD" id="cd12915">
    <property type="entry name" value="PDC2_DGC_like"/>
    <property type="match status" value="1"/>
</dbReference>